<dbReference type="InterPro" id="IPR005801">
    <property type="entry name" value="ADC_synthase"/>
</dbReference>
<dbReference type="InterPro" id="IPR000550">
    <property type="entry name" value="Hppk"/>
</dbReference>
<evidence type="ECO:0000256" key="3">
    <source>
        <dbReference type="ARBA" id="ARBA00005051"/>
    </source>
</evidence>
<dbReference type="Pfam" id="PF00425">
    <property type="entry name" value="Chorismate_bind"/>
    <property type="match status" value="1"/>
</dbReference>
<dbReference type="NCBIfam" id="TIGR01824">
    <property type="entry name" value="PabB-clade2"/>
    <property type="match status" value="1"/>
</dbReference>
<evidence type="ECO:0000256" key="2">
    <source>
        <dbReference type="ARBA" id="ARBA00001946"/>
    </source>
</evidence>
<dbReference type="InterPro" id="IPR006805">
    <property type="entry name" value="Anth_synth_I_N"/>
</dbReference>
<dbReference type="Pfam" id="PF01288">
    <property type="entry name" value="HPPK"/>
    <property type="match status" value="1"/>
</dbReference>
<dbReference type="InterPro" id="IPR035907">
    <property type="entry name" value="Hppk_sf"/>
</dbReference>
<dbReference type="GO" id="GO:0046656">
    <property type="term" value="P:folic acid biosynthetic process"/>
    <property type="evidence" value="ECO:0007669"/>
    <property type="project" value="UniProtKB-KW"/>
</dbReference>
<dbReference type="GO" id="GO:0004049">
    <property type="term" value="F:anthranilate synthase activity"/>
    <property type="evidence" value="ECO:0007669"/>
    <property type="project" value="UniProtKB-EC"/>
</dbReference>
<keyword evidence="13" id="KW-0289">Folate biosynthesis</keyword>
<evidence type="ECO:0000256" key="12">
    <source>
        <dbReference type="ARBA" id="ARBA00022842"/>
    </source>
</evidence>
<dbReference type="SUPFAM" id="SSF56322">
    <property type="entry name" value="ADC synthase"/>
    <property type="match status" value="1"/>
</dbReference>
<accession>A0A8J7LAD3</accession>
<keyword evidence="14" id="KW-0456">Lyase</keyword>
<evidence type="ECO:0000256" key="16">
    <source>
        <dbReference type="ARBA" id="ARBA00047683"/>
    </source>
</evidence>
<dbReference type="EC" id="2.7.6.3" evidence="5"/>
<feature type="domain" description="7,8-dihydro-6-hydroxymethylpterin-pyrophosphokinase" evidence="18">
    <location>
        <begin position="5"/>
        <end position="131"/>
    </location>
</feature>
<evidence type="ECO:0000256" key="13">
    <source>
        <dbReference type="ARBA" id="ARBA00022909"/>
    </source>
</evidence>
<dbReference type="Proteomes" id="UP000632766">
    <property type="component" value="Unassembled WGS sequence"/>
</dbReference>
<dbReference type="UniPathway" id="UPA00077">
    <property type="reaction ID" value="UER00155"/>
</dbReference>
<dbReference type="InterPro" id="IPR015890">
    <property type="entry name" value="Chorismate_C"/>
</dbReference>
<evidence type="ECO:0000256" key="14">
    <source>
        <dbReference type="ARBA" id="ARBA00023239"/>
    </source>
</evidence>
<dbReference type="PANTHER" id="PTHR11236:SF48">
    <property type="entry name" value="ISOCHORISMATE SYNTHASE MENF"/>
    <property type="match status" value="1"/>
</dbReference>
<dbReference type="EMBL" id="JAECZC010000060">
    <property type="protein sequence ID" value="MBH8565388.1"/>
    <property type="molecule type" value="Genomic_DNA"/>
</dbReference>
<evidence type="ECO:0000256" key="6">
    <source>
        <dbReference type="ARBA" id="ARBA00020653"/>
    </source>
</evidence>
<comment type="catalytic activity">
    <reaction evidence="16">
        <text>chorismate + L-glutamine = anthranilate + pyruvate + L-glutamate + H(+)</text>
        <dbReference type="Rhea" id="RHEA:21732"/>
        <dbReference type="ChEBI" id="CHEBI:15361"/>
        <dbReference type="ChEBI" id="CHEBI:15378"/>
        <dbReference type="ChEBI" id="CHEBI:16567"/>
        <dbReference type="ChEBI" id="CHEBI:29748"/>
        <dbReference type="ChEBI" id="CHEBI:29985"/>
        <dbReference type="ChEBI" id="CHEBI:58359"/>
        <dbReference type="EC" id="4.1.3.27"/>
    </reaction>
</comment>
<evidence type="ECO:0000256" key="4">
    <source>
        <dbReference type="ARBA" id="ARBA00011575"/>
    </source>
</evidence>
<dbReference type="InterPro" id="IPR010118">
    <property type="entry name" value="Para-NH2Bz/anthranilate_synth"/>
</dbReference>
<evidence type="ECO:0000313" key="21">
    <source>
        <dbReference type="Proteomes" id="UP000632766"/>
    </source>
</evidence>
<dbReference type="GO" id="GO:0046654">
    <property type="term" value="P:tetrahydrofolate biosynthetic process"/>
    <property type="evidence" value="ECO:0007669"/>
    <property type="project" value="UniProtKB-UniPathway"/>
</dbReference>
<keyword evidence="9" id="KW-0547">Nucleotide-binding</keyword>
<keyword evidence="11" id="KW-0067">ATP-binding</keyword>
<dbReference type="GO" id="GO:0016301">
    <property type="term" value="F:kinase activity"/>
    <property type="evidence" value="ECO:0007669"/>
    <property type="project" value="UniProtKB-KW"/>
</dbReference>
<evidence type="ECO:0000259" key="18">
    <source>
        <dbReference type="Pfam" id="PF01288"/>
    </source>
</evidence>
<dbReference type="NCBIfam" id="TIGR01498">
    <property type="entry name" value="folK"/>
    <property type="match status" value="1"/>
</dbReference>
<evidence type="ECO:0000256" key="7">
    <source>
        <dbReference type="ARBA" id="ARBA00022679"/>
    </source>
</evidence>
<dbReference type="Gene3D" id="3.30.70.560">
    <property type="entry name" value="7,8-Dihydro-6-hydroxymethylpterin-pyrophosphokinase HPPK"/>
    <property type="match status" value="1"/>
</dbReference>
<keyword evidence="21" id="KW-1185">Reference proteome</keyword>
<keyword evidence="12" id="KW-0460">Magnesium</keyword>
<dbReference type="PANTHER" id="PTHR11236">
    <property type="entry name" value="AMINOBENZOATE/ANTHRANILATE SYNTHASE"/>
    <property type="match status" value="1"/>
</dbReference>
<gene>
    <name evidence="20" type="ORF">I8748_24970</name>
</gene>
<comment type="function">
    <text evidence="15">Part of a heterotetrameric complex that catalyzes the two-step biosynthesis of anthranilate, an intermediate in the biosynthesis of L-tryptophan. In the first step, the glutamine-binding beta subunit (TrpG) of anthranilate synthase (AS) provides the glutamine amidotransferase activity which generates ammonia as a substrate that, along with chorismate, is used in the second step, catalyzed by the large alpha subunit of AS (TrpE) to produce anthranilate. In the absence of TrpG, TrpE can synthesize anthranilate directly from chorismate and high concentrations of ammonia.</text>
</comment>
<evidence type="ECO:0000256" key="1">
    <source>
        <dbReference type="ARBA" id="ARBA00000198"/>
    </source>
</evidence>
<evidence type="ECO:0000256" key="5">
    <source>
        <dbReference type="ARBA" id="ARBA00013253"/>
    </source>
</evidence>
<evidence type="ECO:0000259" key="17">
    <source>
        <dbReference type="Pfam" id="PF00425"/>
    </source>
</evidence>
<comment type="catalytic activity">
    <reaction evidence="1">
        <text>6-hydroxymethyl-7,8-dihydropterin + ATP = (7,8-dihydropterin-6-yl)methyl diphosphate + AMP + H(+)</text>
        <dbReference type="Rhea" id="RHEA:11412"/>
        <dbReference type="ChEBI" id="CHEBI:15378"/>
        <dbReference type="ChEBI" id="CHEBI:30616"/>
        <dbReference type="ChEBI" id="CHEBI:44841"/>
        <dbReference type="ChEBI" id="CHEBI:72950"/>
        <dbReference type="ChEBI" id="CHEBI:456215"/>
        <dbReference type="EC" id="2.7.6.3"/>
    </reaction>
</comment>
<feature type="domain" description="Anthranilate synthase component I N-terminal" evidence="19">
    <location>
        <begin position="256"/>
        <end position="375"/>
    </location>
</feature>
<keyword evidence="8" id="KW-0479">Metal-binding</keyword>
<proteinExistence type="predicted"/>
<dbReference type="AlphaFoldDB" id="A0A8J7LAD3"/>
<dbReference type="GO" id="GO:0046872">
    <property type="term" value="F:metal ion binding"/>
    <property type="evidence" value="ECO:0007669"/>
    <property type="project" value="UniProtKB-KW"/>
</dbReference>
<evidence type="ECO:0000256" key="9">
    <source>
        <dbReference type="ARBA" id="ARBA00022741"/>
    </source>
</evidence>
<comment type="pathway">
    <text evidence="3">Cofactor biosynthesis; tetrahydrofolate biosynthesis; 2-amino-4-hydroxy-6-hydroxymethyl-7,8-dihydropteridine diphosphate from 7,8-dihydroneopterin triphosphate: step 4/4.</text>
</comment>
<comment type="cofactor">
    <cofactor evidence="2">
        <name>Mg(2+)</name>
        <dbReference type="ChEBI" id="CHEBI:18420"/>
    </cofactor>
</comment>
<comment type="subunit">
    <text evidence="4">Heterotetramer consisting of two non-identical subunits: a beta subunit (TrpG) and a large alpha subunit (TrpE).</text>
</comment>
<comment type="caution">
    <text evidence="20">The sequence shown here is derived from an EMBL/GenBank/DDBJ whole genome shotgun (WGS) entry which is preliminary data.</text>
</comment>
<dbReference type="PRINTS" id="PR00095">
    <property type="entry name" value="ANTSNTHASEI"/>
</dbReference>
<evidence type="ECO:0000313" key="20">
    <source>
        <dbReference type="EMBL" id="MBH8565388.1"/>
    </source>
</evidence>
<protein>
    <recommendedName>
        <fullName evidence="6">Anthranilate synthase component 1</fullName>
        <ecNumber evidence="5">2.7.6.3</ecNumber>
    </recommendedName>
</protein>
<evidence type="ECO:0000256" key="11">
    <source>
        <dbReference type="ARBA" id="ARBA00022840"/>
    </source>
</evidence>
<dbReference type="InterPro" id="IPR019999">
    <property type="entry name" value="Anth_synth_I-like"/>
</dbReference>
<evidence type="ECO:0000256" key="10">
    <source>
        <dbReference type="ARBA" id="ARBA00022777"/>
    </source>
</evidence>
<dbReference type="Pfam" id="PF04715">
    <property type="entry name" value="Anth_synt_I_N"/>
    <property type="match status" value="1"/>
</dbReference>
<keyword evidence="10" id="KW-0418">Kinase</keyword>
<dbReference type="Gene3D" id="3.60.120.10">
    <property type="entry name" value="Anthranilate synthase"/>
    <property type="match status" value="1"/>
</dbReference>
<reference evidence="20 21" key="1">
    <citation type="journal article" date="2021" name="Int. J. Syst. Evol. Microbiol.">
        <title>Amazonocrinis nigriterrae gen. nov., sp. nov., Atlanticothrix silvestris gen. nov., sp. nov. and Dendronalium phyllosphericum gen. nov., sp. nov., nostocacean cyanobacteria from Brazilian environments.</title>
        <authorList>
            <person name="Alvarenga D.O."/>
            <person name="Andreote A.P.D."/>
            <person name="Branco L.H.Z."/>
            <person name="Delbaje E."/>
            <person name="Cruz R.B."/>
            <person name="Varani A.M."/>
            <person name="Fiore M.F."/>
        </authorList>
    </citation>
    <scope>NUCLEOTIDE SEQUENCE [LARGE SCALE GENOMIC DNA]</scope>
    <source>
        <strain evidence="20 21">CENA67</strain>
    </source>
</reference>
<dbReference type="NCBIfam" id="NF004610">
    <property type="entry name" value="PRK05940.1"/>
    <property type="match status" value="1"/>
</dbReference>
<evidence type="ECO:0000256" key="8">
    <source>
        <dbReference type="ARBA" id="ARBA00022723"/>
    </source>
</evidence>
<name>A0A8J7LAD3_9NOST</name>
<evidence type="ECO:0000256" key="15">
    <source>
        <dbReference type="ARBA" id="ARBA00025634"/>
    </source>
</evidence>
<organism evidence="20 21">
    <name type="scientific">Amazonocrinis nigriterrae CENA67</name>
    <dbReference type="NCBI Taxonomy" id="2794033"/>
    <lineage>
        <taxon>Bacteria</taxon>
        <taxon>Bacillati</taxon>
        <taxon>Cyanobacteriota</taxon>
        <taxon>Cyanophyceae</taxon>
        <taxon>Nostocales</taxon>
        <taxon>Nostocaceae</taxon>
        <taxon>Amazonocrinis</taxon>
        <taxon>Amazonocrinis nigriterrae</taxon>
    </lineage>
</organism>
<sequence>MFLAVISFGSNYEAKFNLIEGLKALSQQVQILTVSPVYENPAVGKATSLPYLNGVCLIETNLPPLDLHEQVLRSIEDSLGRIRGEEGKVKCSLDLDLVLYDQEILSTQELELPAADILRYAYVAVPLALLVPDWIHPVTKQTMAQIAKRFSQHKASFHHRVDVNIAIANILHPKQWDETPVSVRCCENTQAMSGDKPLCVYALRKFSQVSMMKRIQPWHWRKLPLAQRSGSQVFAALFLNRSKNTESLSGDCRQNIATLLESPGTSNTSLARYSICAGSPRYINGQPQLWTPPVGEILPFLRRLLNTQPQQAADSTIPFELPFTGGWLGWLGYDLAWEIEQLPQLKADPLPFPIAYWYEPESFAVLDHQQQILWLATTNAAQLDAMECQLKQGDGDRKIQNFPPTDKNQPVTPTLQMSQEEYIKAVQQAKKYIQAGDIFQANLSLRFEAHTPVDSWSIYRALQQINPSPFASYWRTPWGAIISCSPERLIELSGRKVQTRPIAGTRSRGVTPTQDEQLAQELIANTKERAEHIMLVDLERNDIGRVCEWGTVKVDELLTIERYSHVMHLVSNVIGTLKPNYNAVDLIRAVSPGGTITGCPKVRCLEIIEELEPVKRNLFYGSCGYLDWRGNLDLNILIRTLLYTNISDSTSDAIVWGQVGAGIVADSDPQKEWHESLNKAQAQLKALELAFKNLT</sequence>
<dbReference type="GO" id="GO:0000162">
    <property type="term" value="P:L-tryptophan biosynthetic process"/>
    <property type="evidence" value="ECO:0007669"/>
    <property type="project" value="TreeGrafter"/>
</dbReference>
<dbReference type="GO" id="GO:0005524">
    <property type="term" value="F:ATP binding"/>
    <property type="evidence" value="ECO:0007669"/>
    <property type="project" value="UniProtKB-KW"/>
</dbReference>
<keyword evidence="7" id="KW-0808">Transferase</keyword>
<feature type="domain" description="Chorismate-utilising enzyme C-terminal" evidence="17">
    <location>
        <begin position="419"/>
        <end position="679"/>
    </location>
</feature>
<dbReference type="SUPFAM" id="SSF55083">
    <property type="entry name" value="6-hydroxymethyl-7,8-dihydropterin pyrophosphokinase, HPPK"/>
    <property type="match status" value="1"/>
</dbReference>
<evidence type="ECO:0000259" key="19">
    <source>
        <dbReference type="Pfam" id="PF04715"/>
    </source>
</evidence>
<dbReference type="GO" id="GO:0003848">
    <property type="term" value="F:2-amino-4-hydroxy-6-hydroxymethyldihydropteridine diphosphokinase activity"/>
    <property type="evidence" value="ECO:0007669"/>
    <property type="project" value="UniProtKB-EC"/>
</dbReference>